<dbReference type="EMBL" id="JARMQG010000042">
    <property type="protein sequence ID" value="MED3561756.1"/>
    <property type="molecule type" value="Genomic_DNA"/>
</dbReference>
<dbReference type="Proteomes" id="UP001330749">
    <property type="component" value="Unassembled WGS sequence"/>
</dbReference>
<organism evidence="1 2">
    <name type="scientific">Bacillus xiapuensis</name>
    <dbReference type="NCBI Taxonomy" id="2014075"/>
    <lineage>
        <taxon>Bacteria</taxon>
        <taxon>Bacillati</taxon>
        <taxon>Bacillota</taxon>
        <taxon>Bacilli</taxon>
        <taxon>Bacillales</taxon>
        <taxon>Bacillaceae</taxon>
        <taxon>Bacillus</taxon>
    </lineage>
</organism>
<keyword evidence="1" id="KW-0540">Nuclease</keyword>
<reference evidence="1 2" key="1">
    <citation type="submission" date="2023-03" db="EMBL/GenBank/DDBJ databases">
        <title>Bacillus Genome Sequencing.</title>
        <authorList>
            <person name="Dunlap C."/>
        </authorList>
    </citation>
    <scope>NUCLEOTIDE SEQUENCE [LARGE SCALE GENOMIC DNA]</scope>
    <source>
        <strain evidence="1 2">B-14544</strain>
    </source>
</reference>
<accession>A0ABU6N6B3</accession>
<evidence type="ECO:0000313" key="2">
    <source>
        <dbReference type="Proteomes" id="UP001330749"/>
    </source>
</evidence>
<sequence>DYDRYTKGCSYSIPFEKLKRGWQEAKYLALYVKSGVCKENGVLVYGKIKEVKSARIAEMDFLNFEVEYWINLNPIIKPIHYGISSYILTSLNTIKEAKELPELFMKSKEEMVIWRMLRRISDRIKLDLDETDLDKASRVVEYNIKDIRIHMNKAERKIVFTRNGVIEDVPIEDLEKNPTGVFRVLMGIFSK</sequence>
<keyword evidence="2" id="KW-1185">Reference proteome</keyword>
<protein>
    <submittedName>
        <fullName evidence="1">Restriction endonuclease</fullName>
    </submittedName>
</protein>
<name>A0ABU6N6B3_9BACI</name>
<proteinExistence type="predicted"/>
<keyword evidence="1" id="KW-0255">Endonuclease</keyword>
<gene>
    <name evidence="1" type="ORF">P4447_04245</name>
</gene>
<comment type="caution">
    <text evidence="1">The sequence shown here is derived from an EMBL/GenBank/DDBJ whole genome shotgun (WGS) entry which is preliminary data.</text>
</comment>
<evidence type="ECO:0000313" key="1">
    <source>
        <dbReference type="EMBL" id="MED3561756.1"/>
    </source>
</evidence>
<dbReference type="GO" id="GO:0004519">
    <property type="term" value="F:endonuclease activity"/>
    <property type="evidence" value="ECO:0007669"/>
    <property type="project" value="UniProtKB-KW"/>
</dbReference>
<keyword evidence="1" id="KW-0378">Hydrolase</keyword>
<feature type="non-terminal residue" evidence="1">
    <location>
        <position position="1"/>
    </location>
</feature>